<comment type="caution">
    <text evidence="3">The sequence shown here is derived from an EMBL/GenBank/DDBJ whole genome shotgun (WGS) entry which is preliminary data.</text>
</comment>
<name>A0A8B6GD79_MYTGA</name>
<keyword evidence="4" id="KW-1185">Reference proteome</keyword>
<reference evidence="3" key="1">
    <citation type="submission" date="2018-11" db="EMBL/GenBank/DDBJ databases">
        <authorList>
            <person name="Alioto T."/>
            <person name="Alioto T."/>
        </authorList>
    </citation>
    <scope>NUCLEOTIDE SEQUENCE</scope>
</reference>
<dbReference type="EMBL" id="UYJE01008257">
    <property type="protein sequence ID" value="VDI62478.1"/>
    <property type="molecule type" value="Genomic_DNA"/>
</dbReference>
<protein>
    <recommendedName>
        <fullName evidence="2">SWIM-type domain-containing protein</fullName>
    </recommendedName>
</protein>
<dbReference type="InterPro" id="IPR007527">
    <property type="entry name" value="Znf_SWIM"/>
</dbReference>
<keyword evidence="1" id="KW-0863">Zinc-finger</keyword>
<organism evidence="3 4">
    <name type="scientific">Mytilus galloprovincialis</name>
    <name type="common">Mediterranean mussel</name>
    <dbReference type="NCBI Taxonomy" id="29158"/>
    <lineage>
        <taxon>Eukaryota</taxon>
        <taxon>Metazoa</taxon>
        <taxon>Spiralia</taxon>
        <taxon>Lophotrochozoa</taxon>
        <taxon>Mollusca</taxon>
        <taxon>Bivalvia</taxon>
        <taxon>Autobranchia</taxon>
        <taxon>Pteriomorphia</taxon>
        <taxon>Mytilida</taxon>
        <taxon>Mytiloidea</taxon>
        <taxon>Mytilidae</taxon>
        <taxon>Mytilinae</taxon>
        <taxon>Mytilus</taxon>
    </lineage>
</organism>
<dbReference type="GO" id="GO:0008270">
    <property type="term" value="F:zinc ion binding"/>
    <property type="evidence" value="ECO:0007669"/>
    <property type="project" value="UniProtKB-KW"/>
</dbReference>
<evidence type="ECO:0000313" key="3">
    <source>
        <dbReference type="EMBL" id="VDI62478.1"/>
    </source>
</evidence>
<dbReference type="OrthoDB" id="6131569at2759"/>
<evidence type="ECO:0000256" key="1">
    <source>
        <dbReference type="PROSITE-ProRule" id="PRU00325"/>
    </source>
</evidence>
<gene>
    <name evidence="3" type="ORF">MGAL_10B044189</name>
</gene>
<keyword evidence="1" id="KW-0862">Zinc</keyword>
<dbReference type="AlphaFoldDB" id="A0A8B6GD79"/>
<proteinExistence type="predicted"/>
<keyword evidence="1" id="KW-0479">Metal-binding</keyword>
<feature type="domain" description="SWIM-type" evidence="2">
    <location>
        <begin position="82"/>
        <end position="117"/>
    </location>
</feature>
<evidence type="ECO:0000259" key="2">
    <source>
        <dbReference type="PROSITE" id="PS50966"/>
    </source>
</evidence>
<dbReference type="PROSITE" id="PS50966">
    <property type="entry name" value="ZF_SWIM"/>
    <property type="match status" value="1"/>
</dbReference>
<sequence>MAAQHRNPTNITNDSLEKIPETIAISYLPESESVSKKALAKGLNYFTQGYIHDLRISEVNGAVLVDARCWRSMRKNDSPHSLHIEIGQQKLTESYCTCNAGLNGHCSHIVGLIKSLQGLKLHNCSRVPDQQSCTSIPQTVACASRDKNKPCTCKPLGSCKTPGK</sequence>
<dbReference type="Proteomes" id="UP000596742">
    <property type="component" value="Unassembled WGS sequence"/>
</dbReference>
<accession>A0A8B6GD79</accession>
<evidence type="ECO:0000313" key="4">
    <source>
        <dbReference type="Proteomes" id="UP000596742"/>
    </source>
</evidence>